<dbReference type="EMBL" id="MCFE01000813">
    <property type="protein sequence ID" value="ORX78740.1"/>
    <property type="molecule type" value="Genomic_DNA"/>
</dbReference>
<protein>
    <recommendedName>
        <fullName evidence="4">DUF5077 domain-containing protein</fullName>
    </recommendedName>
</protein>
<dbReference type="AlphaFoldDB" id="A0A1Y1WYW2"/>
<evidence type="ECO:0008006" key="4">
    <source>
        <dbReference type="Google" id="ProtNLM"/>
    </source>
</evidence>
<name>A0A1Y1WYW2_9FUNG</name>
<evidence type="ECO:0000256" key="1">
    <source>
        <dbReference type="SAM" id="SignalP"/>
    </source>
</evidence>
<proteinExistence type="predicted"/>
<feature type="signal peptide" evidence="1">
    <location>
        <begin position="1"/>
        <end position="23"/>
    </location>
</feature>
<organism evidence="2 3">
    <name type="scientific">Basidiobolus meristosporus CBS 931.73</name>
    <dbReference type="NCBI Taxonomy" id="1314790"/>
    <lineage>
        <taxon>Eukaryota</taxon>
        <taxon>Fungi</taxon>
        <taxon>Fungi incertae sedis</taxon>
        <taxon>Zoopagomycota</taxon>
        <taxon>Entomophthoromycotina</taxon>
        <taxon>Basidiobolomycetes</taxon>
        <taxon>Basidiobolales</taxon>
        <taxon>Basidiobolaceae</taxon>
        <taxon>Basidiobolus</taxon>
    </lineage>
</organism>
<dbReference type="Proteomes" id="UP000193498">
    <property type="component" value="Unassembled WGS sequence"/>
</dbReference>
<dbReference type="InterPro" id="IPR021862">
    <property type="entry name" value="DUF3472"/>
</dbReference>
<dbReference type="InParanoid" id="A0A1Y1WYW2"/>
<gene>
    <name evidence="2" type="ORF">K493DRAFT_308654</name>
</gene>
<comment type="caution">
    <text evidence="2">The sequence shown here is derived from an EMBL/GenBank/DDBJ whole genome shotgun (WGS) entry which is preliminary data.</text>
</comment>
<sequence>MRLASFLTATVSAFFLCARYIDALDVSLSGPIGGSITGFLTSIEIPVGYDGVNTYFCGAAWWLGYFGLQRVAENDHNTIFTVWNIGNHTAKIVEAHPDAHFVRCEKDCAEGAASQITVHGDFWKPGVKYWLKVEINREGRDVMYISSIYKDNEWQLVGKILGPDYAELMSEPANYFYQFIEDFSNGMSPESLKVPRRVIYGDQYYRVEGTEKWGPITYISPDTSRHAQRLYDDFNYSANMTKAGNAYVLSLDGYLPKGEYDRTYIPPFSYIASNITLPSFLGIETVEYPAPSYLSKSYHTVNIGGIIHAASEETCERPVLPPAYA</sequence>
<dbReference type="Pfam" id="PF11958">
    <property type="entry name" value="DUF3472"/>
    <property type="match status" value="1"/>
</dbReference>
<keyword evidence="1" id="KW-0732">Signal</keyword>
<evidence type="ECO:0000313" key="3">
    <source>
        <dbReference type="Proteomes" id="UP000193498"/>
    </source>
</evidence>
<reference evidence="2 3" key="1">
    <citation type="submission" date="2016-07" db="EMBL/GenBank/DDBJ databases">
        <title>Pervasive Adenine N6-methylation of Active Genes in Fungi.</title>
        <authorList>
            <consortium name="DOE Joint Genome Institute"/>
            <person name="Mondo S.J."/>
            <person name="Dannebaum R.O."/>
            <person name="Kuo R.C."/>
            <person name="Labutti K."/>
            <person name="Haridas S."/>
            <person name="Kuo A."/>
            <person name="Salamov A."/>
            <person name="Ahrendt S.R."/>
            <person name="Lipzen A."/>
            <person name="Sullivan W."/>
            <person name="Andreopoulos W.B."/>
            <person name="Clum A."/>
            <person name="Lindquist E."/>
            <person name="Daum C."/>
            <person name="Ramamoorthy G.K."/>
            <person name="Gryganskyi A."/>
            <person name="Culley D."/>
            <person name="Magnuson J.K."/>
            <person name="James T.Y."/>
            <person name="O'Malley M.A."/>
            <person name="Stajich J.E."/>
            <person name="Spatafora J.W."/>
            <person name="Visel A."/>
            <person name="Grigoriev I.V."/>
        </authorList>
    </citation>
    <scope>NUCLEOTIDE SEQUENCE [LARGE SCALE GENOMIC DNA]</scope>
    <source>
        <strain evidence="2 3">CBS 931.73</strain>
    </source>
</reference>
<evidence type="ECO:0000313" key="2">
    <source>
        <dbReference type="EMBL" id="ORX78740.1"/>
    </source>
</evidence>
<keyword evidence="3" id="KW-1185">Reference proteome</keyword>
<accession>A0A1Y1WYW2</accession>
<feature type="chain" id="PRO_5012033553" description="DUF5077 domain-containing protein" evidence="1">
    <location>
        <begin position="24"/>
        <end position="325"/>
    </location>
</feature>
<dbReference type="OrthoDB" id="6338748at2759"/>